<evidence type="ECO:0000256" key="1">
    <source>
        <dbReference type="SAM" id="Phobius"/>
    </source>
</evidence>
<evidence type="ECO:0000313" key="5">
    <source>
        <dbReference type="Proteomes" id="UP000041314"/>
    </source>
</evidence>
<keyword evidence="1" id="KW-1133">Transmembrane helix</keyword>
<gene>
    <name evidence="2" type="ORF">ERS008198_04298</name>
    <name evidence="3" type="ORF">ERS008202_04406</name>
</gene>
<keyword evidence="1" id="KW-0812">Transmembrane</keyword>
<accession>A0A655E828</accession>
<dbReference type="AlphaFoldDB" id="A0A655E828"/>
<reference evidence="4 5" key="1">
    <citation type="submission" date="2015-03" db="EMBL/GenBank/DDBJ databases">
        <authorList>
            <consortium name="Pathogen Informatics"/>
        </authorList>
    </citation>
    <scope>NUCLEOTIDE SEQUENCE [LARGE SCALE GENOMIC DNA]</scope>
    <source>
        <strain evidence="3 4">3476</strain>
        <strain evidence="2 5">A1104</strain>
    </source>
</reference>
<dbReference type="Proteomes" id="UP000041314">
    <property type="component" value="Unassembled WGS sequence"/>
</dbReference>
<protein>
    <submittedName>
        <fullName evidence="2">Uncharacterized protein</fullName>
    </submittedName>
</protein>
<dbReference type="EMBL" id="CQPC01000090">
    <property type="protein sequence ID" value="CNV13338.1"/>
    <property type="molecule type" value="Genomic_DNA"/>
</dbReference>
<dbReference type="Proteomes" id="UP000039541">
    <property type="component" value="Unassembled WGS sequence"/>
</dbReference>
<evidence type="ECO:0000313" key="4">
    <source>
        <dbReference type="Proteomes" id="UP000039541"/>
    </source>
</evidence>
<evidence type="ECO:0000313" key="3">
    <source>
        <dbReference type="EMBL" id="CNV13338.1"/>
    </source>
</evidence>
<evidence type="ECO:0000313" key="2">
    <source>
        <dbReference type="EMBL" id="CNV08210.1"/>
    </source>
</evidence>
<proteinExistence type="predicted"/>
<sequence>MINTCASNFGRLLINAVESSNSPTTFTHSICSSDLRIPNSTIGWSSAIITFILFMYWATLLQQAFDVGVNVADIFFYTWSIFLTNQMFQRFT</sequence>
<keyword evidence="1" id="KW-0472">Membrane</keyword>
<feature type="transmembrane region" description="Helical" evidence="1">
    <location>
        <begin position="42"/>
        <end position="61"/>
    </location>
</feature>
<organism evidence="2 5">
    <name type="scientific">Salmonella enterica subsp. enterica serovar Bovismorbificans</name>
    <dbReference type="NCBI Taxonomy" id="58097"/>
    <lineage>
        <taxon>Bacteria</taxon>
        <taxon>Pseudomonadati</taxon>
        <taxon>Pseudomonadota</taxon>
        <taxon>Gammaproteobacteria</taxon>
        <taxon>Enterobacterales</taxon>
        <taxon>Enterobacteriaceae</taxon>
        <taxon>Salmonella</taxon>
    </lineage>
</organism>
<feature type="transmembrane region" description="Helical" evidence="1">
    <location>
        <begin position="67"/>
        <end position="88"/>
    </location>
</feature>
<name>A0A655E828_SALET</name>
<dbReference type="EMBL" id="CQPA01000055">
    <property type="protein sequence ID" value="CNV08210.1"/>
    <property type="molecule type" value="Genomic_DNA"/>
</dbReference>